<dbReference type="EMBL" id="JAJEWP010000001">
    <property type="protein sequence ID" value="MCC2614662.1"/>
    <property type="molecule type" value="Genomic_DNA"/>
</dbReference>
<dbReference type="RefSeq" id="WP_229156587.1">
    <property type="nucleotide sequence ID" value="NZ_JAJEWP010000001.1"/>
</dbReference>
<evidence type="ECO:0000313" key="3">
    <source>
        <dbReference type="Proteomes" id="UP001520878"/>
    </source>
</evidence>
<comment type="caution">
    <text evidence="2">The sequence shown here is derived from an EMBL/GenBank/DDBJ whole genome shotgun (WGS) entry which is preliminary data.</text>
</comment>
<dbReference type="Proteomes" id="UP001520878">
    <property type="component" value="Unassembled WGS sequence"/>
</dbReference>
<name>A0ABS8G252_9ALTE</name>
<feature type="domain" description="Solute-binding protein family 3/N-terminal" evidence="1">
    <location>
        <begin position="20"/>
        <end position="240"/>
    </location>
</feature>
<sequence>MRWASALLLIIHSAWAVSAELIVAFGQSRPPFIDEVQGDGISFRLFDTVAKQLGWQYKPLFVSNRRMEKLLAQGQVDIAVEVQRQNTQLHYSQPFIAYSNYALHHTDRDLALTTIDQLQFFSICAWQNASQHLGIRQWTESNSKYREYPDQKLQVADWLNKRCDVLLIDDTLLEWHIRQLNARSSFEDVNVNRFGKTLLPVQNNPLWFYVGFGDAALRDAFDKQLSVLKQSGRYQQIRNEF</sequence>
<evidence type="ECO:0000259" key="1">
    <source>
        <dbReference type="SMART" id="SM00062"/>
    </source>
</evidence>
<gene>
    <name evidence="2" type="ORF">LJ739_00220</name>
</gene>
<dbReference type="Gene3D" id="3.40.190.10">
    <property type="entry name" value="Periplasmic binding protein-like II"/>
    <property type="match status" value="2"/>
</dbReference>
<reference evidence="2 3" key="1">
    <citation type="submission" date="2021-10" db="EMBL/GenBank/DDBJ databases">
        <title>Draft genome of Aestuariibacter halophilus JC2043.</title>
        <authorList>
            <person name="Emsley S.A."/>
            <person name="Pfannmuller K.M."/>
            <person name="Ushijima B."/>
            <person name="Saw J.H."/>
            <person name="Videau P."/>
        </authorList>
    </citation>
    <scope>NUCLEOTIDE SEQUENCE [LARGE SCALE GENOMIC DNA]</scope>
    <source>
        <strain evidence="2 3">JC2043</strain>
    </source>
</reference>
<organism evidence="2 3">
    <name type="scientific">Fluctibacter halophilus</name>
    <dbReference type="NCBI Taxonomy" id="226011"/>
    <lineage>
        <taxon>Bacteria</taxon>
        <taxon>Pseudomonadati</taxon>
        <taxon>Pseudomonadota</taxon>
        <taxon>Gammaproteobacteria</taxon>
        <taxon>Alteromonadales</taxon>
        <taxon>Alteromonadaceae</taxon>
        <taxon>Fluctibacter</taxon>
    </lineage>
</organism>
<dbReference type="SUPFAM" id="SSF53850">
    <property type="entry name" value="Periplasmic binding protein-like II"/>
    <property type="match status" value="1"/>
</dbReference>
<keyword evidence="3" id="KW-1185">Reference proteome</keyword>
<proteinExistence type="predicted"/>
<protein>
    <submittedName>
        <fullName evidence="2">Transporter substrate-binding domain-containing protein</fullName>
    </submittedName>
</protein>
<dbReference type="SMART" id="SM00062">
    <property type="entry name" value="PBPb"/>
    <property type="match status" value="1"/>
</dbReference>
<evidence type="ECO:0000313" key="2">
    <source>
        <dbReference type="EMBL" id="MCC2614662.1"/>
    </source>
</evidence>
<accession>A0ABS8G252</accession>
<dbReference type="InterPro" id="IPR001638">
    <property type="entry name" value="Solute-binding_3/MltF_N"/>
</dbReference>
<dbReference type="Pfam" id="PF00497">
    <property type="entry name" value="SBP_bac_3"/>
    <property type="match status" value="1"/>
</dbReference>